<proteinExistence type="predicted"/>
<dbReference type="EMBL" id="JABWGV010000003">
    <property type="protein sequence ID" value="NVD45541.1"/>
    <property type="molecule type" value="Genomic_DNA"/>
</dbReference>
<dbReference type="InterPro" id="IPR041135">
    <property type="entry name" value="Nmad3"/>
</dbReference>
<accession>A0A850H0V4</accession>
<gene>
    <name evidence="2" type="ORF">HUV48_11035</name>
</gene>
<reference evidence="2 3" key="1">
    <citation type="submission" date="2020-06" db="EMBL/GenBank/DDBJ databases">
        <title>Altererythrobacter sp. HHU K3-1.</title>
        <authorList>
            <person name="Zhang D."/>
            <person name="Xue H."/>
        </authorList>
    </citation>
    <scope>NUCLEOTIDE SEQUENCE [LARGE SCALE GENOMIC DNA]</scope>
    <source>
        <strain evidence="2 3">HHU K3-1</strain>
    </source>
</reference>
<evidence type="ECO:0000259" key="1">
    <source>
        <dbReference type="Pfam" id="PF18754"/>
    </source>
</evidence>
<protein>
    <recommendedName>
        <fullName evidence="1">Nucleotide modification associated domain-containing protein</fullName>
    </recommendedName>
</protein>
<evidence type="ECO:0000313" key="2">
    <source>
        <dbReference type="EMBL" id="NVD45541.1"/>
    </source>
</evidence>
<sequence>MKIIFSRKGFDSAAGGGPSPIVDGRPVSLPIPDTKGLAPTTYGGRGLGELVTAASRGRLSHADLCHDDPMFLHGGRCIFGQCGGAQTHLDRQGVGIGDIFLFFGWFAGEGHGDHHRIFGYLKVEEIVRLDSANDAARQRFAALGHPHAFGFHHANRSDTLYVGEGRTATRASDALRLTREGHTRTHWRVPEWLGEVGLSYHREANRWPAPDHLVSVAQGQEFVADISGRDDARAWLDGILAEISDRS</sequence>
<feature type="domain" description="Nucleotide modification associated" evidence="1">
    <location>
        <begin position="2"/>
        <end position="225"/>
    </location>
</feature>
<name>A0A850H0V4_9SPHN</name>
<comment type="caution">
    <text evidence="2">The sequence shown here is derived from an EMBL/GenBank/DDBJ whole genome shotgun (WGS) entry which is preliminary data.</text>
</comment>
<keyword evidence="3" id="KW-1185">Reference proteome</keyword>
<dbReference type="AlphaFoldDB" id="A0A850H0V4"/>
<evidence type="ECO:0000313" key="3">
    <source>
        <dbReference type="Proteomes" id="UP000561438"/>
    </source>
</evidence>
<dbReference type="RefSeq" id="WP_176267865.1">
    <property type="nucleotide sequence ID" value="NZ_JABWGV010000003.1"/>
</dbReference>
<dbReference type="Proteomes" id="UP000561438">
    <property type="component" value="Unassembled WGS sequence"/>
</dbReference>
<dbReference type="Pfam" id="PF18754">
    <property type="entry name" value="Nmad3"/>
    <property type="match status" value="1"/>
</dbReference>
<organism evidence="2 3">
    <name type="scientific">Qipengyuania atrilutea</name>
    <dbReference type="NCBI Taxonomy" id="2744473"/>
    <lineage>
        <taxon>Bacteria</taxon>
        <taxon>Pseudomonadati</taxon>
        <taxon>Pseudomonadota</taxon>
        <taxon>Alphaproteobacteria</taxon>
        <taxon>Sphingomonadales</taxon>
        <taxon>Erythrobacteraceae</taxon>
        <taxon>Qipengyuania</taxon>
    </lineage>
</organism>